<protein>
    <submittedName>
        <fullName evidence="2">Uncharacterized protein</fullName>
    </submittedName>
</protein>
<keyword evidence="3" id="KW-1185">Reference proteome</keyword>
<comment type="caution">
    <text evidence="2">The sequence shown here is derived from an EMBL/GenBank/DDBJ whole genome shotgun (WGS) entry which is preliminary data.</text>
</comment>
<reference evidence="2 3" key="1">
    <citation type="submission" date="2019-10" db="EMBL/GenBank/DDBJ databases">
        <authorList>
            <person name="Palmer J.M."/>
        </authorList>
    </citation>
    <scope>NUCLEOTIDE SEQUENCE [LARGE SCALE GENOMIC DNA]</scope>
    <source>
        <strain evidence="2 3">TWF694</strain>
    </source>
</reference>
<feature type="compositionally biased region" description="Basic and acidic residues" evidence="1">
    <location>
        <begin position="46"/>
        <end position="66"/>
    </location>
</feature>
<evidence type="ECO:0000256" key="1">
    <source>
        <dbReference type="SAM" id="MobiDB-lite"/>
    </source>
</evidence>
<accession>A0AAV9WU65</accession>
<evidence type="ECO:0000313" key="2">
    <source>
        <dbReference type="EMBL" id="KAK6526344.1"/>
    </source>
</evidence>
<dbReference type="Proteomes" id="UP001365542">
    <property type="component" value="Unassembled WGS sequence"/>
</dbReference>
<organism evidence="2 3">
    <name type="scientific">Orbilia ellipsospora</name>
    <dbReference type="NCBI Taxonomy" id="2528407"/>
    <lineage>
        <taxon>Eukaryota</taxon>
        <taxon>Fungi</taxon>
        <taxon>Dikarya</taxon>
        <taxon>Ascomycota</taxon>
        <taxon>Pezizomycotina</taxon>
        <taxon>Orbiliomycetes</taxon>
        <taxon>Orbiliales</taxon>
        <taxon>Orbiliaceae</taxon>
        <taxon>Orbilia</taxon>
    </lineage>
</organism>
<proteinExistence type="predicted"/>
<dbReference type="AlphaFoldDB" id="A0AAV9WU65"/>
<sequence>MAAAGISGQLSLADGIDVGTFFQMAVDINCQRQRCMQGKQNTMAGSEKRTRTLKGKESDRKRSTMDEKYASIKTSGNLNDAGNCRTSNSSLQASVTLVAG</sequence>
<dbReference type="EMBL" id="JAVHJO010000016">
    <property type="protein sequence ID" value="KAK6526344.1"/>
    <property type="molecule type" value="Genomic_DNA"/>
</dbReference>
<gene>
    <name evidence="2" type="ORF">TWF694_004942</name>
</gene>
<evidence type="ECO:0000313" key="3">
    <source>
        <dbReference type="Proteomes" id="UP001365542"/>
    </source>
</evidence>
<name>A0AAV9WU65_9PEZI</name>
<feature type="region of interest" description="Disordered" evidence="1">
    <location>
        <begin position="38"/>
        <end position="66"/>
    </location>
</feature>